<sequence>MAEVQFLGERRRTIRSSPRKIAFDAIDLMSDRQNQTDEALKLARHELEVYWCAEIVDIYRRQYSEPYIHGKTRIPNVILEQLATSFVDDYIENRCGDMGDSWANIRSPFALKRKIKKSYRSMMVLFAEIGNFKRSLSEPQNPSATLRLTFLQSEGRFLITSLSENPINNEKLVEPFVPMSHYMDSTPSKRKRRCLTPEFEEVAAAKALQMLQGHSSL</sequence>
<evidence type="ECO:0000313" key="1">
    <source>
        <dbReference type="EMBL" id="KAK6357218.1"/>
    </source>
</evidence>
<reference evidence="1 2" key="1">
    <citation type="submission" date="2019-10" db="EMBL/GenBank/DDBJ databases">
        <authorList>
            <person name="Palmer J.M."/>
        </authorList>
    </citation>
    <scope>NUCLEOTIDE SEQUENCE [LARGE SCALE GENOMIC DNA]</scope>
    <source>
        <strain evidence="1 2">TWF718</strain>
    </source>
</reference>
<evidence type="ECO:0000313" key="2">
    <source>
        <dbReference type="Proteomes" id="UP001313282"/>
    </source>
</evidence>
<protein>
    <submittedName>
        <fullName evidence="1">Uncharacterized protein</fullName>
    </submittedName>
</protein>
<comment type="caution">
    <text evidence="1">The sequence shown here is derived from an EMBL/GenBank/DDBJ whole genome shotgun (WGS) entry which is preliminary data.</text>
</comment>
<gene>
    <name evidence="1" type="ORF">TWF718_001542</name>
</gene>
<dbReference type="Proteomes" id="UP001313282">
    <property type="component" value="Unassembled WGS sequence"/>
</dbReference>
<proteinExistence type="predicted"/>
<organism evidence="1 2">
    <name type="scientific">Orbilia javanica</name>
    <dbReference type="NCBI Taxonomy" id="47235"/>
    <lineage>
        <taxon>Eukaryota</taxon>
        <taxon>Fungi</taxon>
        <taxon>Dikarya</taxon>
        <taxon>Ascomycota</taxon>
        <taxon>Pezizomycotina</taxon>
        <taxon>Orbiliomycetes</taxon>
        <taxon>Orbiliales</taxon>
        <taxon>Orbiliaceae</taxon>
        <taxon>Orbilia</taxon>
    </lineage>
</organism>
<dbReference type="AlphaFoldDB" id="A0AAN8MZ26"/>
<dbReference type="EMBL" id="JAVHNR010000001">
    <property type="protein sequence ID" value="KAK6357218.1"/>
    <property type="molecule type" value="Genomic_DNA"/>
</dbReference>
<keyword evidence="2" id="KW-1185">Reference proteome</keyword>
<name>A0AAN8MZ26_9PEZI</name>
<accession>A0AAN8MZ26</accession>